<reference evidence="1" key="1">
    <citation type="journal article" date="2014" name="Nat. Commun.">
        <title>The emerging biofuel crop Camelina sativa retains a highly undifferentiated hexaploid genome structure.</title>
        <authorList>
            <person name="Kagale S."/>
            <person name="Koh C."/>
            <person name="Nixon J."/>
            <person name="Bollina V."/>
            <person name="Clarke W.E."/>
            <person name="Tuteja R."/>
            <person name="Spillane C."/>
            <person name="Robinson S.J."/>
            <person name="Links M.G."/>
            <person name="Clarke C."/>
            <person name="Higgins E.E."/>
            <person name="Huebert T."/>
            <person name="Sharpe A.G."/>
            <person name="Parkin I.A."/>
        </authorList>
    </citation>
    <scope>NUCLEOTIDE SEQUENCE [LARGE SCALE GENOMIC DNA]</scope>
    <source>
        <strain evidence="1">cv. DH55</strain>
    </source>
</reference>
<evidence type="ECO:0000313" key="2">
    <source>
        <dbReference type="RefSeq" id="XP_019097934.1"/>
    </source>
</evidence>
<protein>
    <submittedName>
        <fullName evidence="2">Uncharacterized protein LOC109131409</fullName>
    </submittedName>
</protein>
<dbReference type="Proteomes" id="UP000694864">
    <property type="component" value="Chromosome 3"/>
</dbReference>
<sequence>MLTGRDAAVEAVSGAGIVTRAVIGGFWFVC</sequence>
<dbReference type="GeneID" id="109131409"/>
<evidence type="ECO:0000313" key="1">
    <source>
        <dbReference type="Proteomes" id="UP000694864"/>
    </source>
</evidence>
<organism evidence="1 2">
    <name type="scientific">Camelina sativa</name>
    <name type="common">False flax</name>
    <name type="synonym">Myagrum sativum</name>
    <dbReference type="NCBI Taxonomy" id="90675"/>
    <lineage>
        <taxon>Eukaryota</taxon>
        <taxon>Viridiplantae</taxon>
        <taxon>Streptophyta</taxon>
        <taxon>Embryophyta</taxon>
        <taxon>Tracheophyta</taxon>
        <taxon>Spermatophyta</taxon>
        <taxon>Magnoliopsida</taxon>
        <taxon>eudicotyledons</taxon>
        <taxon>Gunneridae</taxon>
        <taxon>Pentapetalae</taxon>
        <taxon>rosids</taxon>
        <taxon>malvids</taxon>
        <taxon>Brassicales</taxon>
        <taxon>Brassicaceae</taxon>
        <taxon>Camelineae</taxon>
        <taxon>Camelina</taxon>
    </lineage>
</organism>
<dbReference type="RefSeq" id="XP_019097934.1">
    <property type="nucleotide sequence ID" value="XM_019242389.1"/>
</dbReference>
<proteinExistence type="predicted"/>
<accession>A0ABM1RFZ6</accession>
<keyword evidence="1" id="KW-1185">Reference proteome</keyword>
<name>A0ABM1RFZ6_CAMSA</name>
<gene>
    <name evidence="2" type="primary">LOC109131409</name>
</gene>
<reference evidence="2" key="2">
    <citation type="submission" date="2025-08" db="UniProtKB">
        <authorList>
            <consortium name="RefSeq"/>
        </authorList>
    </citation>
    <scope>IDENTIFICATION</scope>
    <source>
        <tissue evidence="2">Leaf</tissue>
    </source>
</reference>